<evidence type="ECO:0000259" key="2">
    <source>
        <dbReference type="Pfam" id="PF00685"/>
    </source>
</evidence>
<keyword evidence="3" id="KW-0808">Transferase</keyword>
<keyword evidence="1" id="KW-0812">Transmembrane</keyword>
<reference evidence="3 4" key="1">
    <citation type="journal article" date="2019" name="PLoS Biol.">
        <title>Sex chromosomes control vertical transmission of feminizing Wolbachia symbionts in an isopod.</title>
        <authorList>
            <person name="Becking T."/>
            <person name="Chebbi M.A."/>
            <person name="Giraud I."/>
            <person name="Moumen B."/>
            <person name="Laverre T."/>
            <person name="Caubet Y."/>
            <person name="Peccoud J."/>
            <person name="Gilbert C."/>
            <person name="Cordaux R."/>
        </authorList>
    </citation>
    <scope>NUCLEOTIDE SEQUENCE [LARGE SCALE GENOMIC DNA]</scope>
    <source>
        <strain evidence="3">ANa2</strain>
        <tissue evidence="3">Whole body excluding digestive tract and cuticle</tissue>
    </source>
</reference>
<evidence type="ECO:0000256" key="1">
    <source>
        <dbReference type="SAM" id="Phobius"/>
    </source>
</evidence>
<protein>
    <submittedName>
        <fullName evidence="3">Carbohydrate sulfotransferase 3</fullName>
    </submittedName>
</protein>
<dbReference type="Proteomes" id="UP000326759">
    <property type="component" value="Unassembled WGS sequence"/>
</dbReference>
<dbReference type="GO" id="GO:0006790">
    <property type="term" value="P:sulfur compound metabolic process"/>
    <property type="evidence" value="ECO:0007669"/>
    <property type="project" value="TreeGrafter"/>
</dbReference>
<comment type="caution">
    <text evidence="3">The sequence shown here is derived from an EMBL/GenBank/DDBJ whole genome shotgun (WGS) entry which is preliminary data.</text>
</comment>
<dbReference type="PANTHER" id="PTHR10704">
    <property type="entry name" value="CARBOHYDRATE SULFOTRANSFERASE"/>
    <property type="match status" value="1"/>
</dbReference>
<dbReference type="Gene3D" id="3.40.50.300">
    <property type="entry name" value="P-loop containing nucleotide triphosphate hydrolases"/>
    <property type="match status" value="1"/>
</dbReference>
<dbReference type="OrthoDB" id="6138663at2759"/>
<evidence type="ECO:0000313" key="4">
    <source>
        <dbReference type="Proteomes" id="UP000326759"/>
    </source>
</evidence>
<organism evidence="3 4">
    <name type="scientific">Armadillidium nasatum</name>
    <dbReference type="NCBI Taxonomy" id="96803"/>
    <lineage>
        <taxon>Eukaryota</taxon>
        <taxon>Metazoa</taxon>
        <taxon>Ecdysozoa</taxon>
        <taxon>Arthropoda</taxon>
        <taxon>Crustacea</taxon>
        <taxon>Multicrustacea</taxon>
        <taxon>Malacostraca</taxon>
        <taxon>Eumalacostraca</taxon>
        <taxon>Peracarida</taxon>
        <taxon>Isopoda</taxon>
        <taxon>Oniscidea</taxon>
        <taxon>Crinocheta</taxon>
        <taxon>Armadillidiidae</taxon>
        <taxon>Armadillidium</taxon>
    </lineage>
</organism>
<dbReference type="EMBL" id="SEYY01000816">
    <property type="protein sequence ID" value="KAB7506425.1"/>
    <property type="molecule type" value="Genomic_DNA"/>
</dbReference>
<gene>
    <name evidence="3" type="primary">Chst3</name>
    <name evidence="3" type="ORF">Anas_01695</name>
</gene>
<feature type="transmembrane region" description="Helical" evidence="1">
    <location>
        <begin position="24"/>
        <end position="47"/>
    </location>
</feature>
<keyword evidence="1" id="KW-0472">Membrane</keyword>
<name>A0A5N5TJT3_9CRUS</name>
<accession>A0A5N5TJT3</accession>
<dbReference type="AlphaFoldDB" id="A0A5N5TJT3"/>
<keyword evidence="1" id="KW-1133">Transmembrane helix</keyword>
<feature type="domain" description="Sulfotransferase" evidence="2">
    <location>
        <begin position="77"/>
        <end position="343"/>
    </location>
</feature>
<dbReference type="GO" id="GO:0006044">
    <property type="term" value="P:N-acetylglucosamine metabolic process"/>
    <property type="evidence" value="ECO:0007669"/>
    <property type="project" value="TreeGrafter"/>
</dbReference>
<dbReference type="GO" id="GO:0001517">
    <property type="term" value="F:N-acetylglucosamine 6-O-sulfotransferase activity"/>
    <property type="evidence" value="ECO:0007669"/>
    <property type="project" value="TreeGrafter"/>
</dbReference>
<keyword evidence="4" id="KW-1185">Reference proteome</keyword>
<dbReference type="SUPFAM" id="SSF52540">
    <property type="entry name" value="P-loop containing nucleoside triphosphate hydrolases"/>
    <property type="match status" value="1"/>
</dbReference>
<dbReference type="InterPro" id="IPR051135">
    <property type="entry name" value="Gal/GlcNAc/GalNAc_ST"/>
</dbReference>
<evidence type="ECO:0000313" key="3">
    <source>
        <dbReference type="EMBL" id="KAB7506425.1"/>
    </source>
</evidence>
<dbReference type="PANTHER" id="PTHR10704:SF44">
    <property type="entry name" value="LD35051P-RELATED"/>
    <property type="match status" value="1"/>
</dbReference>
<proteinExistence type="predicted"/>
<dbReference type="Pfam" id="PF00685">
    <property type="entry name" value="Sulfotransfer_1"/>
    <property type="match status" value="1"/>
</dbReference>
<dbReference type="InterPro" id="IPR027417">
    <property type="entry name" value="P-loop_NTPase"/>
</dbReference>
<dbReference type="InterPro" id="IPR000863">
    <property type="entry name" value="Sulfotransferase_dom"/>
</dbReference>
<sequence length="380" mass="45537">MSRETKVSYLDVLIEESDFNNNKIIMSLHLVSLVVLLTIFLITLSFIGNVNNNKFQIYENAVNLSNKYRNDSDVKIILLWTQIRSGSRFTGELLSIGSSTFYIDEPIAELRQSATRNMTTINISTFLDDILHCNYMKYREYYQIRELFLHTHTKEIFTMKRTNILSGDLLMGFDEEFCKISKYRLCRIVIPSLRYSETLLEDEKYKLIFLIRDPRAISNSKENLSEMRKTELVYQQNPCQKLYFDLIWYLKLRKRHPDRLMHIYYEDLALNTKERVKEMYSFIGLPYTNLVEGLTMQKTNFEPQSWDPYSTLRVSTERTYKWRFEMSFEAVKDIQIKCRRTFKILGYRIFRNEKEYKNLNNSHIKSFKNYQELLFSSNLD</sequence>